<organism evidence="1 2">
    <name type="scientific">Centaurea solstitialis</name>
    <name type="common">yellow star-thistle</name>
    <dbReference type="NCBI Taxonomy" id="347529"/>
    <lineage>
        <taxon>Eukaryota</taxon>
        <taxon>Viridiplantae</taxon>
        <taxon>Streptophyta</taxon>
        <taxon>Embryophyta</taxon>
        <taxon>Tracheophyta</taxon>
        <taxon>Spermatophyta</taxon>
        <taxon>Magnoliopsida</taxon>
        <taxon>eudicotyledons</taxon>
        <taxon>Gunneridae</taxon>
        <taxon>Pentapetalae</taxon>
        <taxon>asterids</taxon>
        <taxon>campanulids</taxon>
        <taxon>Asterales</taxon>
        <taxon>Asteraceae</taxon>
        <taxon>Carduoideae</taxon>
        <taxon>Cardueae</taxon>
        <taxon>Centaureinae</taxon>
        <taxon>Centaurea</taxon>
    </lineage>
</organism>
<name>A0AA38W570_9ASTR</name>
<dbReference type="Proteomes" id="UP001172457">
    <property type="component" value="Chromosome 5"/>
</dbReference>
<evidence type="ECO:0000313" key="2">
    <source>
        <dbReference type="Proteomes" id="UP001172457"/>
    </source>
</evidence>
<dbReference type="EMBL" id="JARYMX010000005">
    <property type="protein sequence ID" value="KAJ9549172.1"/>
    <property type="molecule type" value="Genomic_DNA"/>
</dbReference>
<keyword evidence="2" id="KW-1185">Reference proteome</keyword>
<reference evidence="1" key="1">
    <citation type="submission" date="2023-03" db="EMBL/GenBank/DDBJ databases">
        <title>Chromosome-scale reference genome and RAD-based genetic map of yellow starthistle (Centaurea solstitialis) reveal putative structural variation and QTLs associated with invader traits.</title>
        <authorList>
            <person name="Reatini B."/>
            <person name="Cang F.A."/>
            <person name="Jiang Q."/>
            <person name="Mckibben M.T.W."/>
            <person name="Barker M.S."/>
            <person name="Rieseberg L.H."/>
            <person name="Dlugosch K.M."/>
        </authorList>
    </citation>
    <scope>NUCLEOTIDE SEQUENCE</scope>
    <source>
        <strain evidence="1">CAN-66</strain>
        <tissue evidence="1">Leaf</tissue>
    </source>
</reference>
<accession>A0AA38W570</accession>
<evidence type="ECO:0000313" key="1">
    <source>
        <dbReference type="EMBL" id="KAJ9549172.1"/>
    </source>
</evidence>
<protein>
    <submittedName>
        <fullName evidence="1">Uncharacterized protein</fullName>
    </submittedName>
</protein>
<comment type="caution">
    <text evidence="1">The sequence shown here is derived from an EMBL/GenBank/DDBJ whole genome shotgun (WGS) entry which is preliminary data.</text>
</comment>
<gene>
    <name evidence="1" type="ORF">OSB04_021715</name>
</gene>
<sequence length="146" mass="17038">MLHDESPLHNLPVDEVIFERITSSNSAKHGICFTKHIEEKVSKDSKTANLEMRIRRTQDEGFRNNENFTTLRLNDENIEDIRVVEKTLRSLTRKFEYIVVAIEDSKDLSFLSLKNLLGTFQSHELIVRQFDTPPFEQAFQLQSLNT</sequence>
<dbReference type="AlphaFoldDB" id="A0AA38W570"/>
<proteinExistence type="predicted"/>